<comment type="caution">
    <text evidence="1">The sequence shown here is derived from an EMBL/GenBank/DDBJ whole genome shotgun (WGS) entry which is preliminary data.</text>
</comment>
<sequence length="130" mass="15013">MVEGREIKDMLERMTMDLANFSVRLNQIKDQHEKYFAELKKSLKVVKRGDKALILFFGAELIVEGFMKVQRWILSLLKPKERPTTRALKAGFISTELLTKYCKLIGHKYPGHICSKCNGEDNIIPDVDLE</sequence>
<dbReference type="OrthoDB" id="1304790at2759"/>
<protein>
    <submittedName>
        <fullName evidence="1">Uncharacterized protein</fullName>
    </submittedName>
</protein>
<evidence type="ECO:0000313" key="2">
    <source>
        <dbReference type="Proteomes" id="UP000824120"/>
    </source>
</evidence>
<name>A0A9J5XVA0_SOLCO</name>
<keyword evidence="2" id="KW-1185">Reference proteome</keyword>
<organism evidence="1 2">
    <name type="scientific">Solanum commersonii</name>
    <name type="common">Commerson's wild potato</name>
    <name type="synonym">Commerson's nightshade</name>
    <dbReference type="NCBI Taxonomy" id="4109"/>
    <lineage>
        <taxon>Eukaryota</taxon>
        <taxon>Viridiplantae</taxon>
        <taxon>Streptophyta</taxon>
        <taxon>Embryophyta</taxon>
        <taxon>Tracheophyta</taxon>
        <taxon>Spermatophyta</taxon>
        <taxon>Magnoliopsida</taxon>
        <taxon>eudicotyledons</taxon>
        <taxon>Gunneridae</taxon>
        <taxon>Pentapetalae</taxon>
        <taxon>asterids</taxon>
        <taxon>lamiids</taxon>
        <taxon>Solanales</taxon>
        <taxon>Solanaceae</taxon>
        <taxon>Solanoideae</taxon>
        <taxon>Solaneae</taxon>
        <taxon>Solanum</taxon>
    </lineage>
</organism>
<evidence type="ECO:0000313" key="1">
    <source>
        <dbReference type="EMBL" id="KAG5591172.1"/>
    </source>
</evidence>
<gene>
    <name evidence="1" type="ORF">H5410_041686</name>
</gene>
<dbReference type="EMBL" id="JACXVP010000008">
    <property type="protein sequence ID" value="KAG5591172.1"/>
    <property type="molecule type" value="Genomic_DNA"/>
</dbReference>
<dbReference type="AlphaFoldDB" id="A0A9J5XVA0"/>
<proteinExistence type="predicted"/>
<reference evidence="1 2" key="1">
    <citation type="submission" date="2020-09" db="EMBL/GenBank/DDBJ databases">
        <title>De no assembly of potato wild relative species, Solanum commersonii.</title>
        <authorList>
            <person name="Cho K."/>
        </authorList>
    </citation>
    <scope>NUCLEOTIDE SEQUENCE [LARGE SCALE GENOMIC DNA]</scope>
    <source>
        <strain evidence="1">LZ3.2</strain>
        <tissue evidence="1">Leaf</tissue>
    </source>
</reference>
<accession>A0A9J5XVA0</accession>
<dbReference type="Proteomes" id="UP000824120">
    <property type="component" value="Chromosome 8"/>
</dbReference>